<evidence type="ECO:0000313" key="3">
    <source>
        <dbReference type="Proteomes" id="UP001178288"/>
    </source>
</evidence>
<dbReference type="RefSeq" id="WP_283935887.1">
    <property type="nucleotide sequence ID" value="NZ_CP126114.1"/>
</dbReference>
<keyword evidence="1" id="KW-0812">Transmembrane</keyword>
<name>A0AA95SCV2_9BACI</name>
<reference evidence="2" key="1">
    <citation type="submission" date="2023-05" db="EMBL/GenBank/DDBJ databases">
        <title>Comparative genomics of Bacillaceae isolates and their secondary metabolite potential.</title>
        <authorList>
            <person name="Song L."/>
            <person name="Nielsen L.J."/>
            <person name="Mohite O."/>
            <person name="Xu X."/>
            <person name="Weber T."/>
            <person name="Kovacs A.T."/>
        </authorList>
    </citation>
    <scope>NUCLEOTIDE SEQUENCE</scope>
    <source>
        <strain evidence="2">XLM17</strain>
    </source>
</reference>
<proteinExistence type="predicted"/>
<accession>A0AA95SCV2</accession>
<keyword evidence="1" id="KW-0472">Membrane</keyword>
<dbReference type="EMBL" id="CP126114">
    <property type="protein sequence ID" value="WHY86518.1"/>
    <property type="molecule type" value="Genomic_DNA"/>
</dbReference>
<evidence type="ECO:0000256" key="1">
    <source>
        <dbReference type="SAM" id="Phobius"/>
    </source>
</evidence>
<keyword evidence="1" id="KW-1133">Transmembrane helix</keyword>
<feature type="transmembrane region" description="Helical" evidence="1">
    <location>
        <begin position="12"/>
        <end position="37"/>
    </location>
</feature>
<sequence length="74" mass="8428">MIYVSLVKGSVPAIMAGLIVPLILIMADITQTAFNFILFDYEFFFVDSLLFITLLNCLISILGKILIKKYNLYF</sequence>
<gene>
    <name evidence="2" type="ORF">QNH39_01065</name>
</gene>
<protein>
    <submittedName>
        <fullName evidence="2">Uncharacterized protein</fullName>
    </submittedName>
</protein>
<keyword evidence="3" id="KW-1185">Reference proteome</keyword>
<feature type="transmembrane region" description="Helical" evidence="1">
    <location>
        <begin position="43"/>
        <end position="67"/>
    </location>
</feature>
<dbReference type="Proteomes" id="UP001178288">
    <property type="component" value="Chromosome"/>
</dbReference>
<evidence type="ECO:0000313" key="2">
    <source>
        <dbReference type="EMBL" id="WHY86518.1"/>
    </source>
</evidence>
<dbReference type="KEGG" id="nnv:QNH39_01065"/>
<organism evidence="2 3">
    <name type="scientific">Neobacillus novalis</name>
    <dbReference type="NCBI Taxonomy" id="220687"/>
    <lineage>
        <taxon>Bacteria</taxon>
        <taxon>Bacillati</taxon>
        <taxon>Bacillota</taxon>
        <taxon>Bacilli</taxon>
        <taxon>Bacillales</taxon>
        <taxon>Bacillaceae</taxon>
        <taxon>Neobacillus</taxon>
    </lineage>
</organism>
<dbReference type="AlphaFoldDB" id="A0AA95SCV2"/>